<evidence type="ECO:0000313" key="9">
    <source>
        <dbReference type="EMBL" id="VDL69800.1"/>
    </source>
</evidence>
<proteinExistence type="inferred from homology"/>
<keyword evidence="3 7" id="KW-0949">S-adenosyl-L-methionine</keyword>
<keyword evidence="2 7" id="KW-0808">Transferase</keyword>
<evidence type="ECO:0000256" key="7">
    <source>
        <dbReference type="PROSITE-ProRule" id="PRU01016"/>
    </source>
</evidence>
<keyword evidence="10" id="KW-1185">Reference proteome</keyword>
<dbReference type="PANTHER" id="PTHR46098">
    <property type="entry name" value="TRNA (CYTOSINE(38)-C(5))-METHYLTRANSFERASE"/>
    <property type="match status" value="1"/>
</dbReference>
<dbReference type="AlphaFoldDB" id="A0A0N4XU52"/>
<dbReference type="Gene3D" id="3.40.50.150">
    <property type="entry name" value="Vaccinia Virus protein VP39"/>
    <property type="match status" value="1"/>
</dbReference>
<evidence type="ECO:0000256" key="8">
    <source>
        <dbReference type="RuleBase" id="RU000416"/>
    </source>
</evidence>
<dbReference type="InterPro" id="IPR029063">
    <property type="entry name" value="SAM-dependent_MTases_sf"/>
</dbReference>
<dbReference type="Pfam" id="PF00145">
    <property type="entry name" value="DNA_methylase"/>
    <property type="match status" value="1"/>
</dbReference>
<dbReference type="OMA" id="HYAFKYA"/>
<dbReference type="InterPro" id="IPR001525">
    <property type="entry name" value="C5_MeTfrase"/>
</dbReference>
<organism evidence="11">
    <name type="scientific">Nippostrongylus brasiliensis</name>
    <name type="common">Rat hookworm</name>
    <dbReference type="NCBI Taxonomy" id="27835"/>
    <lineage>
        <taxon>Eukaryota</taxon>
        <taxon>Metazoa</taxon>
        <taxon>Ecdysozoa</taxon>
        <taxon>Nematoda</taxon>
        <taxon>Chromadorea</taxon>
        <taxon>Rhabditida</taxon>
        <taxon>Rhabditina</taxon>
        <taxon>Rhabditomorpha</taxon>
        <taxon>Strongyloidea</taxon>
        <taxon>Heligmosomidae</taxon>
        <taxon>Nippostrongylus</taxon>
    </lineage>
</organism>
<dbReference type="InterPro" id="IPR050750">
    <property type="entry name" value="C5-MTase"/>
</dbReference>
<gene>
    <name evidence="9" type="ORF">NBR_LOCUS6211</name>
</gene>
<dbReference type="EC" id="2.1.1.204" evidence="4"/>
<accession>A0A0N4XU52</accession>
<dbReference type="GO" id="GO:0005634">
    <property type="term" value="C:nucleus"/>
    <property type="evidence" value="ECO:0007669"/>
    <property type="project" value="TreeGrafter"/>
</dbReference>
<dbReference type="GO" id="GO:0008168">
    <property type="term" value="F:methyltransferase activity"/>
    <property type="evidence" value="ECO:0007669"/>
    <property type="project" value="UniProtKB-KW"/>
</dbReference>
<evidence type="ECO:0000256" key="4">
    <source>
        <dbReference type="ARBA" id="ARBA00039081"/>
    </source>
</evidence>
<dbReference type="PROSITE" id="PS00095">
    <property type="entry name" value="C5_MTASE_2"/>
    <property type="match status" value="1"/>
</dbReference>
<sequence length="331" mass="36933">MTLDVLEFYSGIGGMHYALEEACPDSRVLAAFDINTTANMIYAHNFPETLLHQNNIQAIPTDKLDKFNAHMWTMSPPCQPFTKKGLQLGIIDNRCDSFMALLEKLKQMKNRPHYILLENVVGFESSSAHEHLICTLKDLQYGIQEFILSPLQFGIPNSRPRYYLLANSGWPTDEASGEISTSLGSESSTEPERIESYLETLLSHKENLRLSVTNLERYGGALDIVTDHSTRSACFTKSYGSYVSGCGSHYCSRTDLVDGKHLTAEALSDPASIIDDVRLFSPREVANLMCFPAGFHAPPDATSKQMYRCLGNSINVHVVAALMKVLLRDKR</sequence>
<dbReference type="SUPFAM" id="SSF53335">
    <property type="entry name" value="S-adenosyl-L-methionine-dependent methyltransferases"/>
    <property type="match status" value="1"/>
</dbReference>
<keyword evidence="1 7" id="KW-0489">Methyltransferase</keyword>
<dbReference type="Gene3D" id="3.90.120.10">
    <property type="entry name" value="DNA Methylase, subunit A, domain 2"/>
    <property type="match status" value="1"/>
</dbReference>
<protein>
    <recommendedName>
        <fullName evidence="5">tRNA (cytosine(38)-C(5))-methyltransferase</fullName>
        <ecNumber evidence="4">2.1.1.204</ecNumber>
    </recommendedName>
    <alternativeName>
        <fullName evidence="6">DNA (cytosine-5)-methyltransferase-like protein 2</fullName>
    </alternativeName>
</protein>
<reference evidence="11" key="1">
    <citation type="submission" date="2017-02" db="UniProtKB">
        <authorList>
            <consortium name="WormBaseParasite"/>
        </authorList>
    </citation>
    <scope>IDENTIFICATION</scope>
</reference>
<evidence type="ECO:0000256" key="6">
    <source>
        <dbReference type="ARBA" id="ARBA00042810"/>
    </source>
</evidence>
<dbReference type="Proteomes" id="UP000271162">
    <property type="component" value="Unassembled WGS sequence"/>
</dbReference>
<evidence type="ECO:0000256" key="1">
    <source>
        <dbReference type="ARBA" id="ARBA00022603"/>
    </source>
</evidence>
<dbReference type="EMBL" id="UYSL01019785">
    <property type="protein sequence ID" value="VDL69800.1"/>
    <property type="molecule type" value="Genomic_DNA"/>
</dbReference>
<dbReference type="WBParaSite" id="NBR_0000621001-mRNA-1">
    <property type="protein sequence ID" value="NBR_0000621001-mRNA-1"/>
    <property type="gene ID" value="NBR_0000621001"/>
</dbReference>
<feature type="active site" evidence="7">
    <location>
        <position position="78"/>
    </location>
</feature>
<evidence type="ECO:0000256" key="2">
    <source>
        <dbReference type="ARBA" id="ARBA00022679"/>
    </source>
</evidence>
<dbReference type="InterPro" id="IPR031303">
    <property type="entry name" value="C5_meth_CS"/>
</dbReference>
<reference evidence="9 10" key="2">
    <citation type="submission" date="2018-11" db="EMBL/GenBank/DDBJ databases">
        <authorList>
            <consortium name="Pathogen Informatics"/>
        </authorList>
    </citation>
    <scope>NUCLEOTIDE SEQUENCE [LARGE SCALE GENOMIC DNA]</scope>
</reference>
<evidence type="ECO:0000256" key="5">
    <source>
        <dbReference type="ARBA" id="ARBA00039681"/>
    </source>
</evidence>
<dbReference type="PROSITE" id="PS51679">
    <property type="entry name" value="SAM_MT_C5"/>
    <property type="match status" value="1"/>
</dbReference>
<dbReference type="PANTHER" id="PTHR46098:SF1">
    <property type="entry name" value="TRNA (CYTOSINE(38)-C(5))-METHYLTRANSFERASE"/>
    <property type="match status" value="1"/>
</dbReference>
<comment type="similarity">
    <text evidence="7 8">Belongs to the class I-like SAM-binding methyltransferase superfamily. C5-methyltransferase family.</text>
</comment>
<dbReference type="GO" id="GO:0032259">
    <property type="term" value="P:methylation"/>
    <property type="evidence" value="ECO:0007669"/>
    <property type="project" value="UniProtKB-KW"/>
</dbReference>
<evidence type="ECO:0000313" key="10">
    <source>
        <dbReference type="Proteomes" id="UP000271162"/>
    </source>
</evidence>
<evidence type="ECO:0000256" key="3">
    <source>
        <dbReference type="ARBA" id="ARBA00022691"/>
    </source>
</evidence>
<evidence type="ECO:0000313" key="11">
    <source>
        <dbReference type="WBParaSite" id="NBR_0000621001-mRNA-1"/>
    </source>
</evidence>
<dbReference type="STRING" id="27835.A0A0N4XU52"/>
<dbReference type="PRINTS" id="PR00105">
    <property type="entry name" value="C5METTRFRASE"/>
</dbReference>
<name>A0A0N4XU52_NIPBR</name>
<dbReference type="NCBIfam" id="TIGR00675">
    <property type="entry name" value="dcm"/>
    <property type="match status" value="1"/>
</dbReference>